<proteinExistence type="inferred from homology"/>
<dbReference type="GO" id="GO:0009279">
    <property type="term" value="C:cell outer membrane"/>
    <property type="evidence" value="ECO:0007669"/>
    <property type="project" value="UniProtKB-SubCell"/>
</dbReference>
<dbReference type="Pfam" id="PF02321">
    <property type="entry name" value="OEP"/>
    <property type="match status" value="1"/>
</dbReference>
<protein>
    <submittedName>
        <fullName evidence="9">Outer membrane protein TolC</fullName>
    </submittedName>
</protein>
<comment type="subcellular location">
    <subcellularLocation>
        <location evidence="1">Cell outer membrane</location>
    </subcellularLocation>
</comment>
<dbReference type="SUPFAM" id="SSF56954">
    <property type="entry name" value="Outer membrane efflux proteins (OEP)"/>
    <property type="match status" value="1"/>
</dbReference>
<dbReference type="RefSeq" id="WP_246360720.1">
    <property type="nucleotide sequence ID" value="NZ_JACHNY010000012.1"/>
</dbReference>
<dbReference type="InterPro" id="IPR003423">
    <property type="entry name" value="OMP_efflux"/>
</dbReference>
<evidence type="ECO:0000256" key="7">
    <source>
        <dbReference type="ARBA" id="ARBA00023237"/>
    </source>
</evidence>
<keyword evidence="8" id="KW-0732">Signal</keyword>
<comment type="similarity">
    <text evidence="2">Belongs to the outer membrane factor (OMF) (TC 1.B.17) family.</text>
</comment>
<evidence type="ECO:0000313" key="9">
    <source>
        <dbReference type="EMBL" id="MBB4619601.1"/>
    </source>
</evidence>
<feature type="signal peptide" evidence="8">
    <location>
        <begin position="1"/>
        <end position="23"/>
    </location>
</feature>
<dbReference type="AlphaFoldDB" id="A0A7W7AMG1"/>
<keyword evidence="7" id="KW-0998">Cell outer membrane</keyword>
<dbReference type="Gene3D" id="1.20.1600.10">
    <property type="entry name" value="Outer membrane efflux proteins (OEP)"/>
    <property type="match status" value="1"/>
</dbReference>
<dbReference type="GO" id="GO:0015288">
    <property type="term" value="F:porin activity"/>
    <property type="evidence" value="ECO:0007669"/>
    <property type="project" value="TreeGrafter"/>
</dbReference>
<comment type="caution">
    <text evidence="9">The sequence shown here is derived from an EMBL/GenBank/DDBJ whole genome shotgun (WGS) entry which is preliminary data.</text>
</comment>
<keyword evidence="3" id="KW-0813">Transport</keyword>
<keyword evidence="6" id="KW-0472">Membrane</keyword>
<evidence type="ECO:0000313" key="10">
    <source>
        <dbReference type="Proteomes" id="UP000574769"/>
    </source>
</evidence>
<reference evidence="9 10" key="1">
    <citation type="submission" date="2020-08" db="EMBL/GenBank/DDBJ databases">
        <title>Genomic Encyclopedia of Type Strains, Phase IV (KMG-IV): sequencing the most valuable type-strain genomes for metagenomic binning, comparative biology and taxonomic classification.</title>
        <authorList>
            <person name="Goeker M."/>
        </authorList>
    </citation>
    <scope>NUCLEOTIDE SEQUENCE [LARGE SCALE GENOMIC DNA]</scope>
    <source>
        <strain evidence="9 10">DSM 15867</strain>
    </source>
</reference>
<dbReference type="PANTHER" id="PTHR30026">
    <property type="entry name" value="OUTER MEMBRANE PROTEIN TOLC"/>
    <property type="match status" value="1"/>
</dbReference>
<evidence type="ECO:0000256" key="8">
    <source>
        <dbReference type="SAM" id="SignalP"/>
    </source>
</evidence>
<evidence type="ECO:0000256" key="2">
    <source>
        <dbReference type="ARBA" id="ARBA00007613"/>
    </source>
</evidence>
<evidence type="ECO:0000256" key="5">
    <source>
        <dbReference type="ARBA" id="ARBA00022692"/>
    </source>
</evidence>
<dbReference type="InterPro" id="IPR051906">
    <property type="entry name" value="TolC-like"/>
</dbReference>
<dbReference type="EMBL" id="JACHNY010000012">
    <property type="protein sequence ID" value="MBB4619601.1"/>
    <property type="molecule type" value="Genomic_DNA"/>
</dbReference>
<evidence type="ECO:0000256" key="4">
    <source>
        <dbReference type="ARBA" id="ARBA00022452"/>
    </source>
</evidence>
<sequence length="498" mass="53267">MMRRPAWQTAPIAALLCATTAHAQNQSEQTPQALSFDAALARIDDASPGLSGEDHAVRASELIAGATRSLNRPVITTSASVIEYQKTLSLDLTGPKDNAAAAATDFLSQLPGQFPAGLQQVVGEVSQRVSAALPTIFGAIPDTLQYQTRDTVFRPAITAAMPLYTGGAIPAIQAGADGMVEVARARQAGGRDLSRVGLVRTYFGQQVAAQLTRSTRETLAGFDRHLSDAVKLEQNGVIPHARVLQVQVARDAAERAFIRAQLEEATAADALSRLLDRPAGVGASTPLFVNSQPLPPVGTFLEGISATPRARGAEAARDIARAGVGLAKSRYRPQAFAFGSYNANRDNALPTEPDWVAGVTLRYTLLSNFDRRKSLDAARERERAAADAAAQARKDVAGEIVRAWNLVETARRSFLLLDSNLAAARENLRVQRISFREGETPSSSLVDAEATLATTQTQRIAAAYEYDLALAGLLAASHRVDDFTTYLARADRRLGDDK</sequence>
<evidence type="ECO:0000256" key="1">
    <source>
        <dbReference type="ARBA" id="ARBA00004442"/>
    </source>
</evidence>
<dbReference type="PANTHER" id="PTHR30026:SF5">
    <property type="entry name" value="ABC-TYPE EFFLUX SYSTEM SECRETIN COMPONENT"/>
    <property type="match status" value="1"/>
</dbReference>
<evidence type="ECO:0000256" key="3">
    <source>
        <dbReference type="ARBA" id="ARBA00022448"/>
    </source>
</evidence>
<organism evidence="9 10">
    <name type="scientific">Sphingomonas abaci</name>
    <dbReference type="NCBI Taxonomy" id="237611"/>
    <lineage>
        <taxon>Bacteria</taxon>
        <taxon>Pseudomonadati</taxon>
        <taxon>Pseudomonadota</taxon>
        <taxon>Alphaproteobacteria</taxon>
        <taxon>Sphingomonadales</taxon>
        <taxon>Sphingomonadaceae</taxon>
        <taxon>Sphingomonas</taxon>
    </lineage>
</organism>
<keyword evidence="4" id="KW-1134">Transmembrane beta strand</keyword>
<feature type="chain" id="PRO_5031149601" evidence="8">
    <location>
        <begin position="24"/>
        <end position="498"/>
    </location>
</feature>
<accession>A0A7W7AMG1</accession>
<dbReference type="GO" id="GO:1990281">
    <property type="term" value="C:efflux pump complex"/>
    <property type="evidence" value="ECO:0007669"/>
    <property type="project" value="TreeGrafter"/>
</dbReference>
<dbReference type="GO" id="GO:0015562">
    <property type="term" value="F:efflux transmembrane transporter activity"/>
    <property type="evidence" value="ECO:0007669"/>
    <property type="project" value="InterPro"/>
</dbReference>
<keyword evidence="10" id="KW-1185">Reference proteome</keyword>
<evidence type="ECO:0000256" key="6">
    <source>
        <dbReference type="ARBA" id="ARBA00023136"/>
    </source>
</evidence>
<name>A0A7W7AMG1_9SPHN</name>
<dbReference type="Proteomes" id="UP000574769">
    <property type="component" value="Unassembled WGS sequence"/>
</dbReference>
<gene>
    <name evidence="9" type="ORF">GGQ96_003760</name>
</gene>
<keyword evidence="5" id="KW-0812">Transmembrane</keyword>